<feature type="transmembrane region" description="Helical" evidence="10">
    <location>
        <begin position="728"/>
        <end position="751"/>
    </location>
</feature>
<dbReference type="Gene3D" id="2.40.128.330">
    <property type="match status" value="2"/>
</dbReference>
<evidence type="ECO:0000256" key="3">
    <source>
        <dbReference type="ARBA" id="ARBA00022692"/>
    </source>
</evidence>
<dbReference type="Gene3D" id="1.20.58.340">
    <property type="entry name" value="Magnesium transport protein CorA, transmembrane region"/>
    <property type="match status" value="3"/>
</dbReference>
<comment type="caution">
    <text evidence="11">The sequence shown here is derived from an EMBL/GenBank/DDBJ whole genome shotgun (WGS) entry which is preliminary data.</text>
</comment>
<name>A0AAV2Z664_9STRA</name>
<keyword evidence="7" id="KW-0406">Ion transport</keyword>
<evidence type="ECO:0000256" key="5">
    <source>
        <dbReference type="ARBA" id="ARBA00022946"/>
    </source>
</evidence>
<evidence type="ECO:0000256" key="6">
    <source>
        <dbReference type="ARBA" id="ARBA00022989"/>
    </source>
</evidence>
<organism evidence="11 12">
    <name type="scientific">Lagenidium giganteum</name>
    <dbReference type="NCBI Taxonomy" id="4803"/>
    <lineage>
        <taxon>Eukaryota</taxon>
        <taxon>Sar</taxon>
        <taxon>Stramenopiles</taxon>
        <taxon>Oomycota</taxon>
        <taxon>Peronosporomycetes</taxon>
        <taxon>Pythiales</taxon>
        <taxon>Pythiaceae</taxon>
    </lineage>
</organism>
<dbReference type="Pfam" id="PF22099">
    <property type="entry name" value="MRS2-like"/>
    <property type="match status" value="2"/>
</dbReference>
<dbReference type="PANTHER" id="PTHR13890:SF0">
    <property type="entry name" value="MAGNESIUM TRANSPORTER MRS2 HOMOLOG, MITOCHONDRIAL"/>
    <property type="match status" value="1"/>
</dbReference>
<evidence type="ECO:0000256" key="10">
    <source>
        <dbReference type="SAM" id="Phobius"/>
    </source>
</evidence>
<feature type="transmembrane region" description="Helical" evidence="10">
    <location>
        <begin position="318"/>
        <end position="340"/>
    </location>
</feature>
<dbReference type="InterPro" id="IPR045863">
    <property type="entry name" value="CorA_TM1_TM2"/>
</dbReference>
<evidence type="ECO:0008006" key="13">
    <source>
        <dbReference type="Google" id="ProtNLM"/>
    </source>
</evidence>
<dbReference type="AlphaFoldDB" id="A0AAV2Z664"/>
<protein>
    <recommendedName>
        <fullName evidence="13">Magnesium transporter</fullName>
    </recommendedName>
</protein>
<gene>
    <name evidence="11" type="ORF">N0F65_011540</name>
</gene>
<evidence type="ECO:0000256" key="8">
    <source>
        <dbReference type="ARBA" id="ARBA00023136"/>
    </source>
</evidence>
<dbReference type="PANTHER" id="PTHR13890">
    <property type="entry name" value="RNA SPLICING PROTEIN MRS2, MITOCHONDRIAL"/>
    <property type="match status" value="1"/>
</dbReference>
<dbReference type="FunFam" id="1.20.58.340:FF:000025">
    <property type="entry name" value="CorA Metal Ion Transporter (MIT) Family"/>
    <property type="match status" value="2"/>
</dbReference>
<feature type="compositionally biased region" description="Polar residues" evidence="9">
    <location>
        <begin position="434"/>
        <end position="446"/>
    </location>
</feature>
<keyword evidence="5" id="KW-0809">Transit peptide</keyword>
<dbReference type="EMBL" id="DAKRPA010000045">
    <property type="protein sequence ID" value="DBA01569.1"/>
    <property type="molecule type" value="Genomic_DNA"/>
</dbReference>
<dbReference type="GO" id="GO:0015095">
    <property type="term" value="F:magnesium ion transmembrane transporter activity"/>
    <property type="evidence" value="ECO:0007669"/>
    <property type="project" value="TreeGrafter"/>
</dbReference>
<evidence type="ECO:0000256" key="1">
    <source>
        <dbReference type="ARBA" id="ARBA00004141"/>
    </source>
</evidence>
<dbReference type="SUPFAM" id="SSF144083">
    <property type="entry name" value="Magnesium transport protein CorA, transmembrane region"/>
    <property type="match status" value="1"/>
</dbReference>
<feature type="transmembrane region" description="Helical" evidence="10">
    <location>
        <begin position="689"/>
        <end position="716"/>
    </location>
</feature>
<proteinExistence type="predicted"/>
<keyword evidence="12" id="KW-1185">Reference proteome</keyword>
<accession>A0AAV2Z664</accession>
<evidence type="ECO:0000256" key="9">
    <source>
        <dbReference type="SAM" id="MobiDB-lite"/>
    </source>
</evidence>
<evidence type="ECO:0000256" key="2">
    <source>
        <dbReference type="ARBA" id="ARBA00022448"/>
    </source>
</evidence>
<evidence type="ECO:0000313" key="11">
    <source>
        <dbReference type="EMBL" id="DBA01569.1"/>
    </source>
</evidence>
<evidence type="ECO:0000313" key="12">
    <source>
        <dbReference type="Proteomes" id="UP001146120"/>
    </source>
</evidence>
<reference evidence="11" key="2">
    <citation type="journal article" date="2023" name="Microbiol Resour">
        <title>Decontamination and Annotation of the Draft Genome Sequence of the Oomycete Lagenidium giganteum ARSEF 373.</title>
        <authorList>
            <person name="Morgan W.R."/>
            <person name="Tartar A."/>
        </authorList>
    </citation>
    <scope>NUCLEOTIDE SEQUENCE</scope>
    <source>
        <strain evidence="11">ARSEF 373</strain>
    </source>
</reference>
<evidence type="ECO:0000256" key="4">
    <source>
        <dbReference type="ARBA" id="ARBA00022842"/>
    </source>
</evidence>
<keyword evidence="2" id="KW-0813">Transport</keyword>
<dbReference type="InterPro" id="IPR039204">
    <property type="entry name" value="MRS2-like"/>
</dbReference>
<sequence length="758" mass="85069">MEAVLCFDNNGDSAFQELSRMDIMRLTEEAAKSMPAVSDSQLPLNASAMICDVQRVHARDIRKLDNAFAVSNEPFVMVRKQAILINADPLRAIILCGSCLVFVPDGADSLLQLLKTNFHELIQRPVGSSVPYEFLALEALLLTVSRYFTIDLDKTSPVITAALDRLANGRVSSGELETLRVFKNTIDEFESQVDGLRRVLMELLDNEEDLRLLNLSKLREQPALLQDLRGVDSEEAEALIESFLQDIYSTRTKATLLQHRIQNTESLVMLKLDSMRNYLLGVDVLFSIVAICFAFGTYVTGCFGMNLNSHVQEDEGWFWSILGGTAHFMLFLGIGGVCFFKQPQNAAVTSTPTVRVEGLSMLTPRTSYRLMEDDTTKSSSRSINKYGCQFDPGAKRGQSLVLKFDIHGESTFLEMTRLDVLRMAQNAGRRCTQENDATGDGNTTPSPRRGRGKGFGDTARLVDVQRVHARDLRKLDNAFAVSNEPSIVLRRQAILMNADPLRAVIMRDTCLVFVPDGADSLLSLLREKFKEVLSHEVAHEAQFEFHALEALLATICRHFELDYEKKAPVVTHALDRLSQGRISAGELETLRVFKNTMDEFESQVDGIRRMLMEILDNEEDLRLLYLTKLHADPGLVQDLFSFDSEEAEALIETYLQDIYSTRTKATLLQHRIQNTESLVMLKLDSMRNYLLGVDLFLSLVAISLSIGTYATGVFGMNLDSGLQQRAGWFWGVVIATIATFFVLTITGVMYFRRMGIFQ</sequence>
<reference evidence="11" key="1">
    <citation type="submission" date="2022-11" db="EMBL/GenBank/DDBJ databases">
        <authorList>
            <person name="Morgan W.R."/>
            <person name="Tartar A."/>
        </authorList>
    </citation>
    <scope>NUCLEOTIDE SEQUENCE</scope>
    <source>
        <strain evidence="11">ARSEF 373</strain>
    </source>
</reference>
<keyword evidence="8 10" id="KW-0472">Membrane</keyword>
<dbReference type="CDD" id="cd12823">
    <property type="entry name" value="Mrs2_Mfm1p-like"/>
    <property type="match status" value="2"/>
</dbReference>
<evidence type="ECO:0000256" key="7">
    <source>
        <dbReference type="ARBA" id="ARBA00023065"/>
    </source>
</evidence>
<keyword evidence="3 10" id="KW-0812">Transmembrane</keyword>
<comment type="subcellular location">
    <subcellularLocation>
        <location evidence="1">Membrane</location>
        <topology evidence="1">Multi-pass membrane protein</topology>
    </subcellularLocation>
</comment>
<dbReference type="GO" id="GO:0016020">
    <property type="term" value="C:membrane"/>
    <property type="evidence" value="ECO:0007669"/>
    <property type="project" value="UniProtKB-SubCell"/>
</dbReference>
<keyword evidence="6 10" id="KW-1133">Transmembrane helix</keyword>
<feature type="transmembrane region" description="Helical" evidence="10">
    <location>
        <begin position="278"/>
        <end position="298"/>
    </location>
</feature>
<dbReference type="Proteomes" id="UP001146120">
    <property type="component" value="Unassembled WGS sequence"/>
</dbReference>
<feature type="region of interest" description="Disordered" evidence="9">
    <location>
        <begin position="429"/>
        <end position="456"/>
    </location>
</feature>
<keyword evidence="4" id="KW-0460">Magnesium</keyword>